<keyword evidence="3" id="KW-1185">Reference proteome</keyword>
<sequence length="116" mass="12946">MKRIVEFPSENDNSIILVEVNEPGLTDSPIGITDDRIGIREQITQRSTKSFESALETIKPVANAILTKLGSLHQPADEIEVKFGIKFSSEFKAVVASGTGEINYEITLKWKREIQK</sequence>
<gene>
    <name evidence="2" type="ORF">ANSO36C_29850</name>
</gene>
<evidence type="ECO:0000313" key="2">
    <source>
        <dbReference type="EMBL" id="BDI17183.1"/>
    </source>
</evidence>
<dbReference type="Proteomes" id="UP001055453">
    <property type="component" value="Chromosome"/>
</dbReference>
<dbReference type="RefSeq" id="WP_251960137.1">
    <property type="nucleotide sequence ID" value="NZ_AP025732.1"/>
</dbReference>
<organism evidence="2 3">
    <name type="scientific">Nostoc cf. commune SO-36</name>
    <dbReference type="NCBI Taxonomy" id="449208"/>
    <lineage>
        <taxon>Bacteria</taxon>
        <taxon>Bacillati</taxon>
        <taxon>Cyanobacteriota</taxon>
        <taxon>Cyanophyceae</taxon>
        <taxon>Nostocales</taxon>
        <taxon>Nostocaceae</taxon>
        <taxon>Nostoc</taxon>
    </lineage>
</organism>
<dbReference type="InterPro" id="IPR045794">
    <property type="entry name" value="Trypco1"/>
</dbReference>
<dbReference type="EMBL" id="AP025732">
    <property type="protein sequence ID" value="BDI17183.1"/>
    <property type="molecule type" value="Genomic_DNA"/>
</dbReference>
<dbReference type="Pfam" id="PF19493">
    <property type="entry name" value="Trypco1"/>
    <property type="match status" value="1"/>
</dbReference>
<dbReference type="NCBIfam" id="NF041216">
    <property type="entry name" value="CU044_2847_fam"/>
    <property type="match status" value="1"/>
</dbReference>
<evidence type="ECO:0000313" key="3">
    <source>
        <dbReference type="Proteomes" id="UP001055453"/>
    </source>
</evidence>
<protein>
    <recommendedName>
        <fullName evidence="1">Trypsin-co-occurring domain-containing protein</fullName>
    </recommendedName>
</protein>
<accession>A0ABN6Q1L9</accession>
<name>A0ABN6Q1L9_NOSCO</name>
<reference evidence="2" key="1">
    <citation type="submission" date="2022-04" db="EMBL/GenBank/DDBJ databases">
        <title>Complete genome sequence of a cyanobacterium, Nostoc sp. SO-36, isolated in Antarctica.</title>
        <authorList>
            <person name="Kanesaki Y."/>
            <person name="Effendi D."/>
            <person name="Sakamoto T."/>
            <person name="Ohtani S."/>
            <person name="Awai K."/>
        </authorList>
    </citation>
    <scope>NUCLEOTIDE SEQUENCE</scope>
    <source>
        <strain evidence="2">SO-36</strain>
    </source>
</reference>
<feature type="domain" description="Trypsin-co-occurring" evidence="1">
    <location>
        <begin position="12"/>
        <end position="112"/>
    </location>
</feature>
<proteinExistence type="predicted"/>
<evidence type="ECO:0000259" key="1">
    <source>
        <dbReference type="Pfam" id="PF19493"/>
    </source>
</evidence>